<reference evidence="10" key="1">
    <citation type="submission" date="2025-08" db="UniProtKB">
        <authorList>
            <consortium name="RefSeq"/>
        </authorList>
    </citation>
    <scope>IDENTIFICATION</scope>
</reference>
<evidence type="ECO:0000256" key="7">
    <source>
        <dbReference type="SAM" id="MobiDB-lite"/>
    </source>
</evidence>
<feature type="region of interest" description="Disordered" evidence="7">
    <location>
        <begin position="1369"/>
        <end position="1470"/>
    </location>
</feature>
<feature type="region of interest" description="Disordered" evidence="7">
    <location>
        <begin position="62"/>
        <end position="103"/>
    </location>
</feature>
<keyword evidence="1 6" id="KW-0479">Metal-binding</keyword>
<dbReference type="FunFam" id="4.10.1000.10:FF:000022">
    <property type="entry name" value="Zinc finger CCCH domain-containing protein 7"/>
    <property type="match status" value="1"/>
</dbReference>
<dbReference type="PANTHER" id="PTHR46156:SF1">
    <property type="entry name" value="ZINC FINGER CCCH DOMAIN-CONTAINING PROTEIN 3"/>
    <property type="match status" value="1"/>
</dbReference>
<evidence type="ECO:0000256" key="1">
    <source>
        <dbReference type="ARBA" id="ARBA00022723"/>
    </source>
</evidence>
<feature type="region of interest" description="Disordered" evidence="7">
    <location>
        <begin position="857"/>
        <end position="901"/>
    </location>
</feature>
<dbReference type="RefSeq" id="XP_011027442.1">
    <property type="nucleotide sequence ID" value="XM_011029140.1"/>
</dbReference>
<feature type="compositionally biased region" description="Basic and acidic residues" evidence="7">
    <location>
        <begin position="344"/>
        <end position="384"/>
    </location>
</feature>
<feature type="region of interest" description="Disordered" evidence="7">
    <location>
        <begin position="1318"/>
        <end position="1354"/>
    </location>
</feature>
<evidence type="ECO:0000256" key="4">
    <source>
        <dbReference type="ARBA" id="ARBA00022833"/>
    </source>
</evidence>
<keyword evidence="2" id="KW-0677">Repeat</keyword>
<dbReference type="InterPro" id="IPR000571">
    <property type="entry name" value="Znf_CCCH"/>
</dbReference>
<organism evidence="9 10">
    <name type="scientific">Populus euphratica</name>
    <name type="common">Euphrates poplar</name>
    <dbReference type="NCBI Taxonomy" id="75702"/>
    <lineage>
        <taxon>Eukaryota</taxon>
        <taxon>Viridiplantae</taxon>
        <taxon>Streptophyta</taxon>
        <taxon>Embryophyta</taxon>
        <taxon>Tracheophyta</taxon>
        <taxon>Spermatophyta</taxon>
        <taxon>Magnoliopsida</taxon>
        <taxon>eudicotyledons</taxon>
        <taxon>Gunneridae</taxon>
        <taxon>Pentapetalae</taxon>
        <taxon>rosids</taxon>
        <taxon>fabids</taxon>
        <taxon>Malpighiales</taxon>
        <taxon>Salicaceae</taxon>
        <taxon>Saliceae</taxon>
        <taxon>Populus</taxon>
    </lineage>
</organism>
<evidence type="ECO:0000256" key="2">
    <source>
        <dbReference type="ARBA" id="ARBA00022737"/>
    </source>
</evidence>
<dbReference type="PANTHER" id="PTHR46156">
    <property type="entry name" value="CCCH ZINGC FINGER"/>
    <property type="match status" value="1"/>
</dbReference>
<evidence type="ECO:0000256" key="5">
    <source>
        <dbReference type="ARBA" id="ARBA00023125"/>
    </source>
</evidence>
<dbReference type="SMART" id="SM00356">
    <property type="entry name" value="ZnF_C3H1"/>
    <property type="match status" value="5"/>
</dbReference>
<evidence type="ECO:0000313" key="10">
    <source>
        <dbReference type="RefSeq" id="XP_011027442.1"/>
    </source>
</evidence>
<keyword evidence="5" id="KW-0238">DNA-binding</keyword>
<dbReference type="PROSITE" id="PS50103">
    <property type="entry name" value="ZF_C3H1"/>
    <property type="match status" value="3"/>
</dbReference>
<feature type="region of interest" description="Disordered" evidence="7">
    <location>
        <begin position="123"/>
        <end position="150"/>
    </location>
</feature>
<feature type="zinc finger region" description="C3H1-type" evidence="6">
    <location>
        <begin position="2026"/>
        <end position="2054"/>
    </location>
</feature>
<feature type="region of interest" description="Disordered" evidence="7">
    <location>
        <begin position="533"/>
        <end position="569"/>
    </location>
</feature>
<feature type="compositionally biased region" description="Polar residues" evidence="7">
    <location>
        <begin position="1318"/>
        <end position="1337"/>
    </location>
</feature>
<feature type="region of interest" description="Disordered" evidence="7">
    <location>
        <begin position="339"/>
        <end position="385"/>
    </location>
</feature>
<keyword evidence="4 6" id="KW-0862">Zinc</keyword>
<name>A0AAJ6UCJ8_POPEU</name>
<feature type="zinc finger region" description="C3H1-type" evidence="6">
    <location>
        <begin position="1977"/>
        <end position="2003"/>
    </location>
</feature>
<keyword evidence="9" id="KW-1185">Reference proteome</keyword>
<dbReference type="GO" id="GO:0008270">
    <property type="term" value="F:zinc ion binding"/>
    <property type="evidence" value="ECO:0007669"/>
    <property type="project" value="UniProtKB-KW"/>
</dbReference>
<sequence length="2156" mass="236919">MVQTRPHRYVKDQRIAATAMDPRSSYFHHTKYANPPSPTLPLPLPLPHPQPSLYRNNLNIHGHINFPAPPPPHPQQLRPPQTPQFSPRNPQFSYNHSPNHPQIHDNYHHQLSRHDLTHFTPLPRVSHQFNDDRQPPRRLPESDHRVHEPRPDFRVLRHDRQTRHELEGNPNPNSRLIQDRNIVIDRESEHYHIRGEFGSNSDRSSTGDFRTVSNQVRGFESNSGNYENRRRLNYDYHDKGSENQSWFRDREVVREPRDASIEFGSNEIDDGETRIATGKREHYRSREGNLEVERYGGKRSREGSYEFNRTPRKQVQKKSALLRIQQPSYRNREDERLPYSGYVDDTKSSSFRGKDQESGFFRGKDKDKVIHPDRGMGEGEREGSPVELDVSFKSNSLVAKAILTPSSSTVGASETILTPRNSKVRKVLVPAKDKDSINSSMNKPSKVAVEVGKGASVASKASSSDKDLKKTRERVIASGITNVRDSSSLPLKNRVEMPMKRTVAVRIGTPGKISSLSGKKKKVVKRVVKKVVSHNSTLSSSHPTKTRDEPVKGDSFAHTPAEPRDTDKAATVADVDSQPCPIEATVIPENDRVDRFEKFMESGQAGAGADSGNLFAYNTSGKKSCSRSPLGSSNHNETKFGEIFVNGDCAKALHAIPNIDNSLTKSLDEIISSNIGGVEDVSKQPCQNGDSCLLENSAVRGSLKVMDSIEGNTDFGLLSLEKTIIHEDPKYSCIPVMGLDVASINSQQRITVSDKGKSDVGCKEPCRNQGSSLAESGITDFIQGASFPVGSNEISAASISGETGSQNAVIRLNQGVGTILGSPNCFTNIEEIDISGHGTSDGMGEKLSQDGAAKIMESEPIRGSLDTKVSTSGSEEDANDTKKNDKKIEMPQSDLSRTDVPDMHLEPANMVTSTTAHWVDTTLRLCFEDDGTAQCTFSGAEFVDAGSQSCSNVVSVLHEGSLTDVSAAKVSIRSSADGGQRGVSQRNEKNRKSFAPQLELCSPVESDADEGPVFAGNSTSGMEVPSNSGDSLTLPKGEVVVSDMDSLCTSDLLLARKGITAMLENGSAGEHLSSVASVKDAFEVDGLKDVQSHLAVEELAVKKVTSHSLFVSVGEDNINTTPVMVGGRNQNDSMDIDAVEGAKVDIDAAEEQVGIESVTDHCQIPSKLQTQYLDGNMPSIDVDDGGFHGAKNDSPGMSNNPSSFGDGCAKNDWPGMSNNPSSFGDGFGVSFTNSGDELMEIVPETLSDRGSPETLPDVMGTSLSKNSVEKIHENDDKIPAERPVINVGSDSSMSISSSRNAKVVLNLDHAVERDQLLTGNTGHLPSQDSKITTQMPNAKSGDLYGKKNHSSNPISKIYSGRSSFVFTASKSSASSSRISKTRTWHRNDNCSDSAPPSNKAFSSTVPVQRQFPRKADKSQRTSYIRKGNSLVRKPTSVAQSPGPHALSSSVYQLTSSGTDEPKKSAGSDSRIDLADPLNVLRTGGLDASFEKPRTHSLSSVSKISNQASNSLGVRASSPLAEHLHSLCTETVTVPAKLLESNDIPKSSDDLLKISESPITQNSQISNLECHSDPNDGNTVALANVKSLTYVKRKSNQLVASSNPCASSVQNAHNTSSDSYYKRRKNQLIRTSLESQIKQTASIPDESLNSEGQTALNSFSRNFSKRRLRKVVTKTCKPSKLSLVWTLHGAQLSKDDGDSSRCGKVLPHLFPWKRAAYRRSSFPNSSSISDHSSLSTIGYNNCRKLLLLRKRNTEYTRSKHGFSLRKSKVLSVGGSSLKWSKSIEKHSKKANEEATLAVAAAERKKREQRGAARVACPPKNRNISRKFTQRERIFRVGSVRYKMDSSRRTLQRISDDESSCTEALQKEKDAKKLYIPRRLMIGKDEYVRIGNGNQLIRDPKKRTRILASEKVRWSLHTARSRLARKRKYCQFFTRFGKCNKDDGKCPFIHDSSKIAVCTKFLNGLCFNPDCKLTHKVIPERMPDCSYFLQGLCTNKNCPYRHVHVNPNASTCEGFLRGYCADGNECPKKHSYVCPSFEAIGSCPQGSKCKLHHPKNRTKEKKSKRSRENNAQGRYFGLMHINATKTRNAVPGKLYVQDNDTIGFKGIADYISLDVSDEEVVENNNPGDLHTAFGDSDPLNLQLGDLDKLIKPVRIMNI</sequence>
<feature type="domain" description="C3H1-type" evidence="8">
    <location>
        <begin position="1922"/>
        <end position="1951"/>
    </location>
</feature>
<dbReference type="GeneID" id="105127746"/>
<gene>
    <name evidence="10" type="primary">LOC105127746</name>
</gene>
<proteinExistence type="predicted"/>
<dbReference type="FunFam" id="4.10.1000.10:FF:000008">
    <property type="entry name" value="zinc finger CCCH domain-containing protein 3"/>
    <property type="match status" value="1"/>
</dbReference>
<feature type="compositionally biased region" description="Polar residues" evidence="7">
    <location>
        <begin position="533"/>
        <end position="543"/>
    </location>
</feature>
<evidence type="ECO:0000256" key="6">
    <source>
        <dbReference type="PROSITE-ProRule" id="PRU00723"/>
    </source>
</evidence>
<feature type="compositionally biased region" description="Basic and acidic residues" evidence="7">
    <location>
        <begin position="129"/>
        <end position="150"/>
    </location>
</feature>
<feature type="compositionally biased region" description="Low complexity" evidence="7">
    <location>
        <begin position="1369"/>
        <end position="1378"/>
    </location>
</feature>
<dbReference type="KEGG" id="peu:105127746"/>
<dbReference type="GO" id="GO:0003677">
    <property type="term" value="F:DNA binding"/>
    <property type="evidence" value="ECO:0007669"/>
    <property type="project" value="UniProtKB-KW"/>
</dbReference>
<feature type="region of interest" description="Disordered" evidence="7">
    <location>
        <begin position="279"/>
        <end position="304"/>
    </location>
</feature>
<evidence type="ECO:0000256" key="3">
    <source>
        <dbReference type="ARBA" id="ARBA00022771"/>
    </source>
</evidence>
<keyword evidence="3 6" id="KW-0863">Zinc-finger</keyword>
<feature type="region of interest" description="Disordered" evidence="7">
    <location>
        <begin position="1183"/>
        <end position="1221"/>
    </location>
</feature>
<feature type="compositionally biased region" description="Basic and acidic residues" evidence="7">
    <location>
        <begin position="879"/>
        <end position="889"/>
    </location>
</feature>
<dbReference type="GO" id="GO:0005634">
    <property type="term" value="C:nucleus"/>
    <property type="evidence" value="ECO:0007669"/>
    <property type="project" value="TreeGrafter"/>
</dbReference>
<dbReference type="Proteomes" id="UP000694918">
    <property type="component" value="Unplaced"/>
</dbReference>
<feature type="compositionally biased region" description="Polar residues" evidence="7">
    <location>
        <begin position="1446"/>
        <end position="1458"/>
    </location>
</feature>
<feature type="region of interest" description="Disordered" evidence="7">
    <location>
        <begin position="973"/>
        <end position="998"/>
    </location>
</feature>
<feature type="compositionally biased region" description="Polar residues" evidence="7">
    <location>
        <begin position="85"/>
        <end position="100"/>
    </location>
</feature>
<accession>A0AAJ6UCJ8</accession>
<feature type="zinc finger region" description="C3H1-type" evidence="6">
    <location>
        <begin position="1922"/>
        <end position="1951"/>
    </location>
</feature>
<feature type="domain" description="C3H1-type" evidence="8">
    <location>
        <begin position="1977"/>
        <end position="2003"/>
    </location>
</feature>
<protein>
    <submittedName>
        <fullName evidence="10">Uncharacterized protein LOC105127746 isoform X1</fullName>
    </submittedName>
</protein>
<evidence type="ECO:0000259" key="8">
    <source>
        <dbReference type="PROSITE" id="PS50103"/>
    </source>
</evidence>
<feature type="compositionally biased region" description="Polar residues" evidence="7">
    <location>
        <begin position="1390"/>
        <end position="1407"/>
    </location>
</feature>
<evidence type="ECO:0000313" key="9">
    <source>
        <dbReference type="Proteomes" id="UP000694918"/>
    </source>
</evidence>
<feature type="compositionally biased region" description="Basic and acidic residues" evidence="7">
    <location>
        <begin position="1459"/>
        <end position="1470"/>
    </location>
</feature>
<feature type="domain" description="C3H1-type" evidence="8">
    <location>
        <begin position="2026"/>
        <end position="2054"/>
    </location>
</feature>
<dbReference type="Gene3D" id="4.10.1000.10">
    <property type="entry name" value="Zinc finger, CCCH-type"/>
    <property type="match status" value="2"/>
</dbReference>